<accession>A0A1Q9CMT0</accession>
<proteinExistence type="predicted"/>
<dbReference type="Proteomes" id="UP000186817">
    <property type="component" value="Unassembled WGS sequence"/>
</dbReference>
<dbReference type="OrthoDB" id="10550367at2759"/>
<gene>
    <name evidence="1" type="ORF">AK812_SmicGene34911</name>
</gene>
<dbReference type="EMBL" id="LSRX01001057">
    <property type="protein sequence ID" value="OLP84232.1"/>
    <property type="molecule type" value="Genomic_DNA"/>
</dbReference>
<comment type="caution">
    <text evidence="1">The sequence shown here is derived from an EMBL/GenBank/DDBJ whole genome shotgun (WGS) entry which is preliminary data.</text>
</comment>
<sequence>MEQAGHRRGDLLYLPSRTWHFASRSPALSAHLALTAAPLVFADLLSAAGATAEMKAMRVAALAVGSPGRRKQALDDAEMDDLLTMSSCFHSRRVDYLKMFATSETLVGKFYRAWTKSTREETEKFMNMFCSQFAALMVMAGRLVWVGG</sequence>
<reference evidence="1 2" key="1">
    <citation type="submission" date="2016-02" db="EMBL/GenBank/DDBJ databases">
        <title>Genome analysis of coral dinoflagellate symbionts highlights evolutionary adaptations to a symbiotic lifestyle.</title>
        <authorList>
            <person name="Aranda M."/>
            <person name="Li Y."/>
            <person name="Liew Y.J."/>
            <person name="Baumgarten S."/>
            <person name="Simakov O."/>
            <person name="Wilson M."/>
            <person name="Piel J."/>
            <person name="Ashoor H."/>
            <person name="Bougouffa S."/>
            <person name="Bajic V.B."/>
            <person name="Ryu T."/>
            <person name="Ravasi T."/>
            <person name="Bayer T."/>
            <person name="Micklem G."/>
            <person name="Kim H."/>
            <person name="Bhak J."/>
            <person name="Lajeunesse T.C."/>
            <person name="Voolstra C.R."/>
        </authorList>
    </citation>
    <scope>NUCLEOTIDE SEQUENCE [LARGE SCALE GENOMIC DNA]</scope>
    <source>
        <strain evidence="1 2">CCMP2467</strain>
    </source>
</reference>
<protein>
    <submittedName>
        <fullName evidence="1">Uncharacterized protein</fullName>
    </submittedName>
</protein>
<evidence type="ECO:0000313" key="1">
    <source>
        <dbReference type="EMBL" id="OLP84232.1"/>
    </source>
</evidence>
<dbReference type="AlphaFoldDB" id="A0A1Q9CMT0"/>
<evidence type="ECO:0000313" key="2">
    <source>
        <dbReference type="Proteomes" id="UP000186817"/>
    </source>
</evidence>
<organism evidence="1 2">
    <name type="scientific">Symbiodinium microadriaticum</name>
    <name type="common">Dinoflagellate</name>
    <name type="synonym">Zooxanthella microadriatica</name>
    <dbReference type="NCBI Taxonomy" id="2951"/>
    <lineage>
        <taxon>Eukaryota</taxon>
        <taxon>Sar</taxon>
        <taxon>Alveolata</taxon>
        <taxon>Dinophyceae</taxon>
        <taxon>Suessiales</taxon>
        <taxon>Symbiodiniaceae</taxon>
        <taxon>Symbiodinium</taxon>
    </lineage>
</organism>
<keyword evidence="2" id="KW-1185">Reference proteome</keyword>
<name>A0A1Q9CMT0_SYMMI</name>